<keyword evidence="3 6" id="KW-0812">Transmembrane</keyword>
<feature type="transmembrane region" description="Helical" evidence="6">
    <location>
        <begin position="259"/>
        <end position="279"/>
    </location>
</feature>
<dbReference type="SUPFAM" id="SSF144091">
    <property type="entry name" value="Rhomboid-like"/>
    <property type="match status" value="1"/>
</dbReference>
<dbReference type="Gene3D" id="1.20.1540.10">
    <property type="entry name" value="Rhomboid-like"/>
    <property type="match status" value="1"/>
</dbReference>
<organism evidence="8">
    <name type="scientific">Ascaris suum</name>
    <name type="common">Pig roundworm</name>
    <name type="synonym">Ascaris lumbricoides</name>
    <dbReference type="NCBI Taxonomy" id="6253"/>
    <lineage>
        <taxon>Eukaryota</taxon>
        <taxon>Metazoa</taxon>
        <taxon>Ecdysozoa</taxon>
        <taxon>Nematoda</taxon>
        <taxon>Chromadorea</taxon>
        <taxon>Rhabditida</taxon>
        <taxon>Spirurina</taxon>
        <taxon>Ascaridomorpha</taxon>
        <taxon>Ascaridoidea</taxon>
        <taxon>Ascarididae</taxon>
        <taxon>Ascaris</taxon>
    </lineage>
</organism>
<dbReference type="InterPro" id="IPR051739">
    <property type="entry name" value="Rhomboid_IM_Serine_Proteases"/>
</dbReference>
<evidence type="ECO:0000313" key="8">
    <source>
        <dbReference type="EMBL" id="ADY46745.1"/>
    </source>
</evidence>
<keyword evidence="5 6" id="KW-0472">Membrane</keyword>
<feature type="transmembrane region" description="Helical" evidence="6">
    <location>
        <begin position="352"/>
        <end position="373"/>
    </location>
</feature>
<feature type="domain" description="Peptidase S54 rhomboid" evidence="7">
    <location>
        <begin position="194"/>
        <end position="341"/>
    </location>
</feature>
<name>F1L9E1_ASCSU</name>
<evidence type="ECO:0000256" key="6">
    <source>
        <dbReference type="SAM" id="Phobius"/>
    </source>
</evidence>
<feature type="transmembrane region" description="Helical" evidence="6">
    <location>
        <begin position="286"/>
        <end position="307"/>
    </location>
</feature>
<evidence type="ECO:0000256" key="1">
    <source>
        <dbReference type="ARBA" id="ARBA00004141"/>
    </source>
</evidence>
<evidence type="ECO:0000256" key="3">
    <source>
        <dbReference type="ARBA" id="ARBA00022692"/>
    </source>
</evidence>
<evidence type="ECO:0000259" key="7">
    <source>
        <dbReference type="Pfam" id="PF01694"/>
    </source>
</evidence>
<dbReference type="GO" id="GO:0016020">
    <property type="term" value="C:membrane"/>
    <property type="evidence" value="ECO:0007669"/>
    <property type="project" value="UniProtKB-SubCell"/>
</dbReference>
<reference evidence="8" key="1">
    <citation type="journal article" date="2011" name="Genome Res.">
        <title>Deep small RNA sequencing from the nematode Ascaris reveals conservation, functional diversification, and novel developmental profiles.</title>
        <authorList>
            <person name="Wang J."/>
            <person name="Czech B."/>
            <person name="Crunk A."/>
            <person name="Wallace A."/>
            <person name="Mitreva M."/>
            <person name="Hannon G.J."/>
            <person name="Davis R.E."/>
        </authorList>
    </citation>
    <scope>NUCLEOTIDE SEQUENCE</scope>
</reference>
<comment type="similarity">
    <text evidence="2">Belongs to the peptidase S54 family.</text>
</comment>
<dbReference type="EMBL" id="JI174524">
    <property type="protein sequence ID" value="ADY46745.1"/>
    <property type="molecule type" value="mRNA"/>
</dbReference>
<accession>F1L9E1</accession>
<dbReference type="PANTHER" id="PTHR45840:SF2">
    <property type="entry name" value="PROTEIN RHOMBOID-RELATED"/>
    <property type="match status" value="1"/>
</dbReference>
<feature type="transmembrane region" description="Helical" evidence="6">
    <location>
        <begin position="150"/>
        <end position="168"/>
    </location>
</feature>
<evidence type="ECO:0000256" key="4">
    <source>
        <dbReference type="ARBA" id="ARBA00022989"/>
    </source>
</evidence>
<evidence type="ECO:0000256" key="2">
    <source>
        <dbReference type="ARBA" id="ARBA00009045"/>
    </source>
</evidence>
<dbReference type="Pfam" id="PF01694">
    <property type="entry name" value="Rhomboid"/>
    <property type="match status" value="1"/>
</dbReference>
<protein>
    <submittedName>
        <fullName evidence="8">Protein rhomboid</fullName>
    </submittedName>
</protein>
<dbReference type="InterPro" id="IPR035952">
    <property type="entry name" value="Rhomboid-like_sf"/>
</dbReference>
<feature type="transmembrane region" description="Helical" evidence="6">
    <location>
        <begin position="233"/>
        <end position="253"/>
    </location>
</feature>
<proteinExistence type="evidence at transcript level"/>
<evidence type="ECO:0000256" key="5">
    <source>
        <dbReference type="ARBA" id="ARBA00023136"/>
    </source>
</evidence>
<dbReference type="GO" id="GO:0004252">
    <property type="term" value="F:serine-type endopeptidase activity"/>
    <property type="evidence" value="ECO:0007669"/>
    <property type="project" value="InterPro"/>
</dbReference>
<comment type="subcellular location">
    <subcellularLocation>
        <location evidence="1">Membrane</location>
        <topology evidence="1">Multi-pass membrane protein</topology>
    </subcellularLocation>
</comment>
<feature type="transmembrane region" description="Helical" evidence="6">
    <location>
        <begin position="196"/>
        <end position="221"/>
    </location>
</feature>
<feature type="transmembrane region" description="Helical" evidence="6">
    <location>
        <begin position="319"/>
        <end position="340"/>
    </location>
</feature>
<dbReference type="PANTHER" id="PTHR45840">
    <property type="entry name" value="RHOMBOID-RELATED PROTEIN"/>
    <property type="match status" value="1"/>
</dbReference>
<dbReference type="InterPro" id="IPR022764">
    <property type="entry name" value="Peptidase_S54_rhomboid_dom"/>
</dbReference>
<keyword evidence="4 6" id="KW-1133">Transmembrane helix</keyword>
<sequence>MTTFNNMRPPWERLSTVFSKWDLAGFGEMDFEQLQTALLDSSFRDAIERAVDLTALQRLEYRATVDQSPLTYHEFTDIISNKRRQSLEMAINSSMLNGHVNSLPLLHPISAYSKPQRYTKIPIIYCEDETSIEKTPNPYSLSVNCSTTPLFIPAIVSLQVALFVYYSLLFHTVPSLSAPVPLDSIFIFRSDMKRQVWRYICYAFVHAGWWHLIFNVSVELFIGMPLEISVGTLRTSLVFISGVFAGSLVTSIFEHGVSLMGASGGVYALLALHVANVLFSFDRVDCALCWIIVAVFVASCDTAFAIFDHYTATKFMVRHTAYATHLVGAAAGFSLGLVLLKRDDEKHTRRPIYWSAFAFYVILMLSAIVYNVIVA</sequence>
<dbReference type="AlphaFoldDB" id="F1L9E1"/>